<keyword evidence="4" id="KW-1185">Reference proteome</keyword>
<protein>
    <submittedName>
        <fullName evidence="3">Uncharacterized protein</fullName>
    </submittedName>
</protein>
<evidence type="ECO:0000313" key="3">
    <source>
        <dbReference type="EMBL" id="KNZ53943.1"/>
    </source>
</evidence>
<sequence>MVTTDNVVIFWLPILIIPQINAQFSKSTWKGCENTGLKVCCFHPDSVVSMEKIHQSGNKQSLPITILKRIFDKIENYLPVVIPEKLPMNGSSDDDCGPIQNNPFKEKTCSNA</sequence>
<proteinExistence type="predicted"/>
<feature type="chain" id="PRO_5005567976" evidence="2">
    <location>
        <begin position="23"/>
        <end position="112"/>
    </location>
</feature>
<accession>A0A0L6UZI5</accession>
<dbReference type="AlphaFoldDB" id="A0A0L6UZI5"/>
<feature type="region of interest" description="Disordered" evidence="1">
    <location>
        <begin position="88"/>
        <end position="112"/>
    </location>
</feature>
<organism evidence="3 4">
    <name type="scientific">Puccinia sorghi</name>
    <dbReference type="NCBI Taxonomy" id="27349"/>
    <lineage>
        <taxon>Eukaryota</taxon>
        <taxon>Fungi</taxon>
        <taxon>Dikarya</taxon>
        <taxon>Basidiomycota</taxon>
        <taxon>Pucciniomycotina</taxon>
        <taxon>Pucciniomycetes</taxon>
        <taxon>Pucciniales</taxon>
        <taxon>Pucciniaceae</taxon>
        <taxon>Puccinia</taxon>
    </lineage>
</organism>
<evidence type="ECO:0000256" key="1">
    <source>
        <dbReference type="SAM" id="MobiDB-lite"/>
    </source>
</evidence>
<keyword evidence="2" id="KW-0732">Signal</keyword>
<dbReference type="EMBL" id="LAVV01008051">
    <property type="protein sequence ID" value="KNZ53943.1"/>
    <property type="molecule type" value="Genomic_DNA"/>
</dbReference>
<dbReference type="OrthoDB" id="3364670at2759"/>
<name>A0A0L6UZI5_9BASI</name>
<gene>
    <name evidence="3" type="ORF">VP01_3094g1</name>
</gene>
<evidence type="ECO:0000313" key="4">
    <source>
        <dbReference type="Proteomes" id="UP000037035"/>
    </source>
</evidence>
<dbReference type="VEuPathDB" id="FungiDB:VP01_3094g1"/>
<comment type="caution">
    <text evidence="3">The sequence shown here is derived from an EMBL/GenBank/DDBJ whole genome shotgun (WGS) entry which is preliminary data.</text>
</comment>
<feature type="signal peptide" evidence="2">
    <location>
        <begin position="1"/>
        <end position="22"/>
    </location>
</feature>
<reference evidence="3 4" key="1">
    <citation type="submission" date="2015-08" db="EMBL/GenBank/DDBJ databases">
        <title>Next Generation Sequencing and Analysis of the Genome of Puccinia sorghi L Schw, the Causal Agent of Maize Common Rust.</title>
        <authorList>
            <person name="Rochi L."/>
            <person name="Burguener G."/>
            <person name="Darino M."/>
            <person name="Turjanski A."/>
            <person name="Kreff E."/>
            <person name="Dieguez M.J."/>
            <person name="Sacco F."/>
        </authorList>
    </citation>
    <scope>NUCLEOTIDE SEQUENCE [LARGE SCALE GENOMIC DNA]</scope>
    <source>
        <strain evidence="3 4">RO10H11247</strain>
    </source>
</reference>
<evidence type="ECO:0000256" key="2">
    <source>
        <dbReference type="SAM" id="SignalP"/>
    </source>
</evidence>
<dbReference type="Proteomes" id="UP000037035">
    <property type="component" value="Unassembled WGS sequence"/>
</dbReference>